<organism evidence="2 3">
    <name type="scientific">Dioscorea cayennensis subsp. rotundata</name>
    <name type="common">White Guinea yam</name>
    <name type="synonym">Dioscorea rotundata</name>
    <dbReference type="NCBI Taxonomy" id="55577"/>
    <lineage>
        <taxon>Eukaryota</taxon>
        <taxon>Viridiplantae</taxon>
        <taxon>Streptophyta</taxon>
        <taxon>Embryophyta</taxon>
        <taxon>Tracheophyta</taxon>
        <taxon>Spermatophyta</taxon>
        <taxon>Magnoliopsida</taxon>
        <taxon>Liliopsida</taxon>
        <taxon>Dioscoreales</taxon>
        <taxon>Dioscoreaceae</taxon>
        <taxon>Dioscorea</taxon>
    </lineage>
</organism>
<reference evidence="3" key="1">
    <citation type="submission" date="2025-08" db="UniProtKB">
        <authorList>
            <consortium name="RefSeq"/>
        </authorList>
    </citation>
    <scope>IDENTIFICATION</scope>
</reference>
<protein>
    <submittedName>
        <fullName evidence="3">Uncharacterized protein LOC120259929</fullName>
    </submittedName>
</protein>
<dbReference type="PANTHER" id="PTHR10775:SF188">
    <property type="entry name" value="TRANSPOSASE-ASSOCIATED DOMAIN-CONTAINING PROTEIN"/>
    <property type="match status" value="1"/>
</dbReference>
<evidence type="ECO:0000313" key="3">
    <source>
        <dbReference type="RefSeq" id="XP_039123321.1"/>
    </source>
</evidence>
<dbReference type="RefSeq" id="XP_039123321.1">
    <property type="nucleotide sequence ID" value="XM_039267387.1"/>
</dbReference>
<feature type="domain" description="Transposase-associated" evidence="1">
    <location>
        <begin position="3"/>
        <end position="76"/>
    </location>
</feature>
<accession>A0AB40B829</accession>
<dbReference type="InterPro" id="IPR029480">
    <property type="entry name" value="Transpos_assoc"/>
</dbReference>
<dbReference type="PANTHER" id="PTHR10775">
    <property type="entry name" value="OS08G0208400 PROTEIN"/>
    <property type="match status" value="1"/>
</dbReference>
<keyword evidence="2" id="KW-1185">Reference proteome</keyword>
<proteinExistence type="predicted"/>
<name>A0AB40B829_DIOCR</name>
<sequence>MSRDWIYDKKKFSREYAVGIESFFNVAKNHLNAQNEAHCPCCKCQNIKMHSIAVMRMHLLQDGMSPVYDTWIYHGEQFEQPQSNREDVLPPDADVHEILNNRFPRDLDHESVRDDSFRDNLGLGDDNRTYEHRVEAAKYEKLMTEAKCEFFPGSNGSVLMAMVMLMNMKVQSHITNKGFDTLLDILNYLCPKPNSIPVSFYATNKMLKDLGLGYEKINSCKYNCALFYKEHKFLDRYPECDEPRYKPSTSEKRKKIPQKVLRYLPLKPRLQRLFM</sequence>
<dbReference type="Pfam" id="PF13963">
    <property type="entry name" value="Transpos_assoc"/>
    <property type="match status" value="1"/>
</dbReference>
<dbReference type="GeneID" id="120259929"/>
<evidence type="ECO:0000313" key="2">
    <source>
        <dbReference type="Proteomes" id="UP001515500"/>
    </source>
</evidence>
<gene>
    <name evidence="3" type="primary">LOC120259929</name>
</gene>
<evidence type="ECO:0000259" key="1">
    <source>
        <dbReference type="Pfam" id="PF13963"/>
    </source>
</evidence>
<dbReference type="Proteomes" id="UP001515500">
    <property type="component" value="Chromosome 5"/>
</dbReference>
<dbReference type="AlphaFoldDB" id="A0AB40B829"/>